<keyword evidence="11" id="KW-1185">Reference proteome</keyword>
<dbReference type="InterPro" id="IPR050106">
    <property type="entry name" value="HistidinolP_aminotransfase"/>
</dbReference>
<feature type="domain" description="Aminotransferase class I/classII large" evidence="9">
    <location>
        <begin position="25"/>
        <end position="346"/>
    </location>
</feature>
<dbReference type="NCBIfam" id="TIGR01141">
    <property type="entry name" value="hisC"/>
    <property type="match status" value="1"/>
</dbReference>
<reference evidence="10 11" key="1">
    <citation type="submission" date="2019-03" db="EMBL/GenBank/DDBJ databases">
        <title>Genomic Encyclopedia of Type Strains, Phase IV (KMG-IV): sequencing the most valuable type-strain genomes for metagenomic binning, comparative biology and taxonomic classification.</title>
        <authorList>
            <person name="Goeker M."/>
        </authorList>
    </citation>
    <scope>NUCLEOTIDE SEQUENCE [LARGE SCALE GENOMIC DNA]</scope>
    <source>
        <strain evidence="10 11">DSM 100433</strain>
    </source>
</reference>
<dbReference type="Proteomes" id="UP000294682">
    <property type="component" value="Unassembled WGS sequence"/>
</dbReference>
<dbReference type="EMBL" id="SLUK01000001">
    <property type="protein sequence ID" value="TCL45044.1"/>
    <property type="molecule type" value="Genomic_DNA"/>
</dbReference>
<evidence type="ECO:0000256" key="3">
    <source>
        <dbReference type="ARBA" id="ARBA00011738"/>
    </source>
</evidence>
<dbReference type="InterPro" id="IPR015424">
    <property type="entry name" value="PyrdxlP-dep_Trfase"/>
</dbReference>
<dbReference type="PROSITE" id="PS00599">
    <property type="entry name" value="AA_TRANSFER_CLASS_2"/>
    <property type="match status" value="1"/>
</dbReference>
<organism evidence="10 11">
    <name type="scientific">Harryflintia acetispora</name>
    <dbReference type="NCBI Taxonomy" id="1849041"/>
    <lineage>
        <taxon>Bacteria</taxon>
        <taxon>Bacillati</taxon>
        <taxon>Bacillota</taxon>
        <taxon>Clostridia</taxon>
        <taxon>Eubacteriales</taxon>
        <taxon>Oscillospiraceae</taxon>
        <taxon>Harryflintia</taxon>
    </lineage>
</organism>
<keyword evidence="8" id="KW-0368">Histidine biosynthesis</keyword>
<comment type="similarity">
    <text evidence="8">Belongs to the class-II pyridoxal-phosphate-dependent aminotransferase family. Histidinol-phosphate aminotransferase subfamily.</text>
</comment>
<dbReference type="AlphaFoldDB" id="A0A9X8UKZ3"/>
<evidence type="ECO:0000256" key="2">
    <source>
        <dbReference type="ARBA" id="ARBA00005011"/>
    </source>
</evidence>
<comment type="caution">
    <text evidence="10">The sequence shown here is derived from an EMBL/GenBank/DDBJ whole genome shotgun (WGS) entry which is preliminary data.</text>
</comment>
<dbReference type="InterPro" id="IPR001917">
    <property type="entry name" value="Aminotrans_II_pyridoxalP_BS"/>
</dbReference>
<evidence type="ECO:0000256" key="5">
    <source>
        <dbReference type="ARBA" id="ARBA00022679"/>
    </source>
</evidence>
<keyword evidence="6 8" id="KW-0663">Pyridoxal phosphate</keyword>
<dbReference type="InterPro" id="IPR004839">
    <property type="entry name" value="Aminotransferase_I/II_large"/>
</dbReference>
<dbReference type="InterPro" id="IPR005861">
    <property type="entry name" value="HisP_aminotrans"/>
</dbReference>
<evidence type="ECO:0000259" key="9">
    <source>
        <dbReference type="Pfam" id="PF00155"/>
    </source>
</evidence>
<dbReference type="PANTHER" id="PTHR43643">
    <property type="entry name" value="HISTIDINOL-PHOSPHATE AMINOTRANSFERASE 2"/>
    <property type="match status" value="1"/>
</dbReference>
<evidence type="ECO:0000256" key="1">
    <source>
        <dbReference type="ARBA" id="ARBA00001933"/>
    </source>
</evidence>
<comment type="cofactor">
    <cofactor evidence="1 8">
        <name>pyridoxal 5'-phosphate</name>
        <dbReference type="ChEBI" id="CHEBI:597326"/>
    </cofactor>
</comment>
<evidence type="ECO:0000313" key="11">
    <source>
        <dbReference type="Proteomes" id="UP000294682"/>
    </source>
</evidence>
<comment type="subunit">
    <text evidence="3 8">Homodimer.</text>
</comment>
<dbReference type="InterPro" id="IPR015422">
    <property type="entry name" value="PyrdxlP-dep_Trfase_small"/>
</dbReference>
<dbReference type="Gene3D" id="3.90.1150.10">
    <property type="entry name" value="Aspartate Aminotransferase, domain 1"/>
    <property type="match status" value="1"/>
</dbReference>
<evidence type="ECO:0000256" key="4">
    <source>
        <dbReference type="ARBA" id="ARBA00022576"/>
    </source>
</evidence>
<evidence type="ECO:0000256" key="8">
    <source>
        <dbReference type="HAMAP-Rule" id="MF_01023"/>
    </source>
</evidence>
<keyword evidence="4 8" id="KW-0032">Aminotransferase</keyword>
<feature type="modified residue" description="N6-(pyridoxal phosphate)lysine" evidence="8">
    <location>
        <position position="210"/>
    </location>
</feature>
<keyword evidence="5 8" id="KW-0808">Transferase</keyword>
<dbReference type="GO" id="GO:0000105">
    <property type="term" value="P:L-histidine biosynthetic process"/>
    <property type="evidence" value="ECO:0007669"/>
    <property type="project" value="UniProtKB-UniRule"/>
</dbReference>
<gene>
    <name evidence="8" type="primary">hisC</name>
    <name evidence="10" type="ORF">EDD78_10121</name>
</gene>
<dbReference type="Gene3D" id="3.40.640.10">
    <property type="entry name" value="Type I PLP-dependent aspartate aminotransferase-like (Major domain)"/>
    <property type="match status" value="1"/>
</dbReference>
<keyword evidence="8" id="KW-0028">Amino-acid biosynthesis</keyword>
<dbReference type="GO" id="GO:0030170">
    <property type="term" value="F:pyridoxal phosphate binding"/>
    <property type="evidence" value="ECO:0007669"/>
    <property type="project" value="InterPro"/>
</dbReference>
<dbReference type="InterPro" id="IPR015421">
    <property type="entry name" value="PyrdxlP-dep_Trfase_major"/>
</dbReference>
<evidence type="ECO:0000256" key="6">
    <source>
        <dbReference type="ARBA" id="ARBA00022898"/>
    </source>
</evidence>
<comment type="catalytic activity">
    <reaction evidence="7 8">
        <text>L-histidinol phosphate + 2-oxoglutarate = 3-(imidazol-4-yl)-2-oxopropyl phosphate + L-glutamate</text>
        <dbReference type="Rhea" id="RHEA:23744"/>
        <dbReference type="ChEBI" id="CHEBI:16810"/>
        <dbReference type="ChEBI" id="CHEBI:29985"/>
        <dbReference type="ChEBI" id="CHEBI:57766"/>
        <dbReference type="ChEBI" id="CHEBI:57980"/>
        <dbReference type="EC" id="2.6.1.9"/>
    </reaction>
</comment>
<accession>A0A9X8UKZ3</accession>
<dbReference type="EC" id="2.6.1.9" evidence="8"/>
<dbReference type="GO" id="GO:0004400">
    <property type="term" value="F:histidinol-phosphate transaminase activity"/>
    <property type="evidence" value="ECO:0007669"/>
    <property type="project" value="UniProtKB-UniRule"/>
</dbReference>
<dbReference type="HAMAP" id="MF_01023">
    <property type="entry name" value="HisC_aminotrans_2"/>
    <property type="match status" value="1"/>
</dbReference>
<evidence type="ECO:0000313" key="10">
    <source>
        <dbReference type="EMBL" id="TCL45044.1"/>
    </source>
</evidence>
<evidence type="ECO:0000256" key="7">
    <source>
        <dbReference type="ARBA" id="ARBA00047481"/>
    </source>
</evidence>
<dbReference type="RefSeq" id="WP_286170644.1">
    <property type="nucleotide sequence ID" value="NZ_SLUK01000001.1"/>
</dbReference>
<comment type="pathway">
    <text evidence="2 8">Amino-acid biosynthesis; L-histidine biosynthesis; L-histidine from 5-phospho-alpha-D-ribose 1-diphosphate: step 7/9.</text>
</comment>
<dbReference type="SUPFAM" id="SSF53383">
    <property type="entry name" value="PLP-dependent transferases"/>
    <property type="match status" value="1"/>
</dbReference>
<name>A0A9X8UKZ3_9FIRM</name>
<dbReference type="CDD" id="cd00609">
    <property type="entry name" value="AAT_like"/>
    <property type="match status" value="1"/>
</dbReference>
<proteinExistence type="inferred from homology"/>
<dbReference type="PANTHER" id="PTHR43643:SF3">
    <property type="entry name" value="HISTIDINOL-PHOSPHATE AMINOTRANSFERASE"/>
    <property type="match status" value="1"/>
</dbReference>
<protein>
    <recommendedName>
        <fullName evidence="8">Histidinol-phosphate aminotransferase</fullName>
        <ecNumber evidence="8">2.6.1.9</ecNumber>
    </recommendedName>
    <alternativeName>
        <fullName evidence="8">Imidazole acetol-phosphate transaminase</fullName>
    </alternativeName>
</protein>
<sequence>MSRFLIDRFQGMEGYQLGEQPKNREYIKLNANESPFPPSPLVLASVTGELQRAQRLYPDPACTEIRREVARLYGLPMEKIFCDAGSDVILGYAIQAFGGRGCPVCFPDVTYNFYKVCCRTFGVPFHEVPLREDFQLAVEDYRGRRGCVFIPNPNAPTGLTLTLEQIERLLAQDRDRLVLIDEAYVDYGNESCIPLTVQYDNLLVVHTLSKAYSLAGARVGFAVGSEAVIKDLNALKDSFNPDSISTLSHAAGAAALRDQAYMRRCVGAVMETRDWLKEELRALGFTLTDSHTSFLLASPKGISAPEYAKKLRERGILIRYYPQPRIDGYVRISIGSREQMEHFLQATKEILAAL</sequence>
<dbReference type="Pfam" id="PF00155">
    <property type="entry name" value="Aminotran_1_2"/>
    <property type="match status" value="1"/>
</dbReference>